<dbReference type="KEGG" id="cput:CONPUDRAFT_117751"/>
<evidence type="ECO:0000313" key="4">
    <source>
        <dbReference type="Proteomes" id="UP000053558"/>
    </source>
</evidence>
<dbReference type="RefSeq" id="XP_007764738.1">
    <property type="nucleotide sequence ID" value="XM_007766548.1"/>
</dbReference>
<dbReference type="OrthoDB" id="21499at2759"/>
<protein>
    <recommendedName>
        <fullName evidence="2">DUF4211 domain-containing protein</fullName>
    </recommendedName>
</protein>
<dbReference type="AlphaFoldDB" id="A0A5M3N2C0"/>
<feature type="compositionally biased region" description="Basic and acidic residues" evidence="1">
    <location>
        <begin position="133"/>
        <end position="144"/>
    </location>
</feature>
<dbReference type="GeneID" id="19199337"/>
<evidence type="ECO:0000259" key="2">
    <source>
        <dbReference type="Pfam" id="PF13926"/>
    </source>
</evidence>
<feature type="compositionally biased region" description="Low complexity" evidence="1">
    <location>
        <begin position="11"/>
        <end position="38"/>
    </location>
</feature>
<evidence type="ECO:0000256" key="1">
    <source>
        <dbReference type="SAM" id="MobiDB-lite"/>
    </source>
</evidence>
<name>A0A5M3N2C0_CONPW</name>
<dbReference type="PANTHER" id="PTHR14689:SF0">
    <property type="entry name" value="COILED-COIL DOMAIN-CONTAINING PROTEIN 82"/>
    <property type="match status" value="1"/>
</dbReference>
<dbReference type="OMA" id="HYVHFKR"/>
<reference evidence="4" key="1">
    <citation type="journal article" date="2012" name="Science">
        <title>The Paleozoic origin of enzymatic lignin decomposition reconstructed from 31 fungal genomes.</title>
        <authorList>
            <person name="Floudas D."/>
            <person name="Binder M."/>
            <person name="Riley R."/>
            <person name="Barry K."/>
            <person name="Blanchette R.A."/>
            <person name="Henrissat B."/>
            <person name="Martinez A.T."/>
            <person name="Otillar R."/>
            <person name="Spatafora J.W."/>
            <person name="Yadav J.S."/>
            <person name="Aerts A."/>
            <person name="Benoit I."/>
            <person name="Boyd A."/>
            <person name="Carlson A."/>
            <person name="Copeland A."/>
            <person name="Coutinho P.M."/>
            <person name="de Vries R.P."/>
            <person name="Ferreira P."/>
            <person name="Findley K."/>
            <person name="Foster B."/>
            <person name="Gaskell J."/>
            <person name="Glotzer D."/>
            <person name="Gorecki P."/>
            <person name="Heitman J."/>
            <person name="Hesse C."/>
            <person name="Hori C."/>
            <person name="Igarashi K."/>
            <person name="Jurgens J.A."/>
            <person name="Kallen N."/>
            <person name="Kersten P."/>
            <person name="Kohler A."/>
            <person name="Kuees U."/>
            <person name="Kumar T.K.A."/>
            <person name="Kuo A."/>
            <person name="LaButti K."/>
            <person name="Larrondo L.F."/>
            <person name="Lindquist E."/>
            <person name="Ling A."/>
            <person name="Lombard V."/>
            <person name="Lucas S."/>
            <person name="Lundell T."/>
            <person name="Martin R."/>
            <person name="McLaughlin D.J."/>
            <person name="Morgenstern I."/>
            <person name="Morin E."/>
            <person name="Murat C."/>
            <person name="Nagy L.G."/>
            <person name="Nolan M."/>
            <person name="Ohm R.A."/>
            <person name="Patyshakuliyeva A."/>
            <person name="Rokas A."/>
            <person name="Ruiz-Duenas F.J."/>
            <person name="Sabat G."/>
            <person name="Salamov A."/>
            <person name="Samejima M."/>
            <person name="Schmutz J."/>
            <person name="Slot J.C."/>
            <person name="St John F."/>
            <person name="Stenlid J."/>
            <person name="Sun H."/>
            <person name="Sun S."/>
            <person name="Syed K."/>
            <person name="Tsang A."/>
            <person name="Wiebenga A."/>
            <person name="Young D."/>
            <person name="Pisabarro A."/>
            <person name="Eastwood D.C."/>
            <person name="Martin F."/>
            <person name="Cullen D."/>
            <person name="Grigoriev I.V."/>
            <person name="Hibbett D.S."/>
        </authorList>
    </citation>
    <scope>NUCLEOTIDE SEQUENCE [LARGE SCALE GENOMIC DNA]</scope>
    <source>
        <strain evidence="4">RWD-64-598 SS2</strain>
    </source>
</reference>
<dbReference type="GO" id="GO:0005634">
    <property type="term" value="C:nucleus"/>
    <property type="evidence" value="ECO:0007669"/>
    <property type="project" value="TreeGrafter"/>
</dbReference>
<dbReference type="Pfam" id="PF13926">
    <property type="entry name" value="DUF4211"/>
    <property type="match status" value="1"/>
</dbReference>
<proteinExistence type="predicted"/>
<evidence type="ECO:0000313" key="3">
    <source>
        <dbReference type="EMBL" id="EIW85164.1"/>
    </source>
</evidence>
<sequence>MSSRRKPQVVGTKLKQTTLTGGFNSSPSSSPHKPLPRSALIQKRRRPSPSSSSNHDGDILCTDSDVATVRFEKSRKIRDEDESPKRPSTRKRLRRSQVIDDDHEPERGVSSSDESAVGVPVHWKGKQKARASRVLDESDDEQPRRSKLVKGQRPESQEDEDLDNEVDEKDILDTRLRSRGKKTPFQRNLDRLRRKRQKSSPEHDTLSDESAASEATSDDKVAPFKGAKPSTFVRSESASSASLEDEDNFIVEDDDQGGPTYLPAMFSMNTYQDLAHHFKIICQLFVHMAVRPVHERRTFMEQMMRTNEYFSVPLQVTRRKLSGLRDSLVTSSVWKPEFKQPLETYPGFEKLQLHYVVPGCDACQLGGRKSTLLGRVTGLAYNKLDFEPESSSDSDSDSESESEVKKEFNLGRFCAARTEVFHDFNHWEHRLYQALLFEVDNLRNTGLGFVKVAFAGGVRPPEDVQDGDAVMEWLDQRNVIDIQWQLVRGMMDRARNLEVRSKKGEDAD</sequence>
<dbReference type="InterPro" id="IPR025451">
    <property type="entry name" value="DUF4211"/>
</dbReference>
<organism evidence="3 4">
    <name type="scientific">Coniophora puteana (strain RWD-64-598)</name>
    <name type="common">Brown rot fungus</name>
    <dbReference type="NCBI Taxonomy" id="741705"/>
    <lineage>
        <taxon>Eukaryota</taxon>
        <taxon>Fungi</taxon>
        <taxon>Dikarya</taxon>
        <taxon>Basidiomycota</taxon>
        <taxon>Agaricomycotina</taxon>
        <taxon>Agaricomycetes</taxon>
        <taxon>Agaricomycetidae</taxon>
        <taxon>Boletales</taxon>
        <taxon>Coniophorineae</taxon>
        <taxon>Coniophoraceae</taxon>
        <taxon>Coniophora</taxon>
    </lineage>
</organism>
<feature type="compositionally biased region" description="Basic and acidic residues" evidence="1">
    <location>
        <begin position="97"/>
        <end position="107"/>
    </location>
</feature>
<accession>A0A5M3N2C0</accession>
<dbReference type="Proteomes" id="UP000053558">
    <property type="component" value="Unassembled WGS sequence"/>
</dbReference>
<feature type="region of interest" description="Disordered" evidence="1">
    <location>
        <begin position="1"/>
        <end position="254"/>
    </location>
</feature>
<dbReference type="PANTHER" id="PTHR14689">
    <property type="entry name" value="PHORBOL-ESTER_DAG-TYPE DOMAIN-CONTAINING PROTEIN"/>
    <property type="match status" value="1"/>
</dbReference>
<feature type="compositionally biased region" description="Basic and acidic residues" evidence="1">
    <location>
        <begin position="70"/>
        <end position="85"/>
    </location>
</feature>
<feature type="compositionally biased region" description="Acidic residues" evidence="1">
    <location>
        <begin position="157"/>
        <end position="168"/>
    </location>
</feature>
<feature type="compositionally biased region" description="Acidic residues" evidence="1">
    <location>
        <begin position="243"/>
        <end position="254"/>
    </location>
</feature>
<gene>
    <name evidence="3" type="ORF">CONPUDRAFT_117751</name>
</gene>
<keyword evidence="4" id="KW-1185">Reference proteome</keyword>
<dbReference type="EMBL" id="JH711574">
    <property type="protein sequence ID" value="EIW85164.1"/>
    <property type="molecule type" value="Genomic_DNA"/>
</dbReference>
<feature type="domain" description="DUF4211" evidence="2">
    <location>
        <begin position="248"/>
        <end position="383"/>
    </location>
</feature>
<comment type="caution">
    <text evidence="3">The sequence shown here is derived from an EMBL/GenBank/DDBJ whole genome shotgun (WGS) entry which is preliminary data.</text>
</comment>